<organism evidence="4 5">
    <name type="scientific">Hermetia illucens</name>
    <name type="common">Black soldier fly</name>
    <dbReference type="NCBI Taxonomy" id="343691"/>
    <lineage>
        <taxon>Eukaryota</taxon>
        <taxon>Metazoa</taxon>
        <taxon>Ecdysozoa</taxon>
        <taxon>Arthropoda</taxon>
        <taxon>Hexapoda</taxon>
        <taxon>Insecta</taxon>
        <taxon>Pterygota</taxon>
        <taxon>Neoptera</taxon>
        <taxon>Endopterygota</taxon>
        <taxon>Diptera</taxon>
        <taxon>Brachycera</taxon>
        <taxon>Stratiomyomorpha</taxon>
        <taxon>Stratiomyidae</taxon>
        <taxon>Hermetiinae</taxon>
        <taxon>Hermetia</taxon>
    </lineage>
</organism>
<dbReference type="Proteomes" id="UP000594454">
    <property type="component" value="Chromosome 2"/>
</dbReference>
<dbReference type="InterPro" id="IPR002018">
    <property type="entry name" value="CarbesteraseB"/>
</dbReference>
<feature type="domain" description="Carboxylesterase type B" evidence="3">
    <location>
        <begin position="33"/>
        <end position="541"/>
    </location>
</feature>
<proteinExistence type="predicted"/>
<dbReference type="Gene3D" id="3.40.50.1820">
    <property type="entry name" value="alpha/beta hydrolase"/>
    <property type="match status" value="1"/>
</dbReference>
<feature type="chain" id="PRO_5030992976" description="Carboxylesterase type B domain-containing protein" evidence="2">
    <location>
        <begin position="23"/>
        <end position="571"/>
    </location>
</feature>
<dbReference type="PANTHER" id="PTHR43142">
    <property type="entry name" value="CARBOXYLIC ESTER HYDROLASE"/>
    <property type="match status" value="1"/>
</dbReference>
<keyword evidence="1" id="KW-0325">Glycoprotein</keyword>
<evidence type="ECO:0000256" key="2">
    <source>
        <dbReference type="SAM" id="SignalP"/>
    </source>
</evidence>
<dbReference type="InterPro" id="IPR029058">
    <property type="entry name" value="AB_hydrolase_fold"/>
</dbReference>
<evidence type="ECO:0000313" key="5">
    <source>
        <dbReference type="Proteomes" id="UP000594454"/>
    </source>
</evidence>
<dbReference type="AlphaFoldDB" id="A0A7R8YRD7"/>
<accession>A0A7R8YRD7</accession>
<dbReference type="OMA" id="CEKEPLF"/>
<keyword evidence="5" id="KW-1185">Reference proteome</keyword>
<protein>
    <recommendedName>
        <fullName evidence="3">Carboxylesterase type B domain-containing protein</fullName>
    </recommendedName>
</protein>
<dbReference type="SUPFAM" id="SSF53474">
    <property type="entry name" value="alpha/beta-Hydrolases"/>
    <property type="match status" value="1"/>
</dbReference>
<dbReference type="EMBL" id="LR899010">
    <property type="protein sequence ID" value="CAD7081405.1"/>
    <property type="molecule type" value="Genomic_DNA"/>
</dbReference>
<dbReference type="InParanoid" id="A0A7R8YRD7"/>
<evidence type="ECO:0000256" key="1">
    <source>
        <dbReference type="ARBA" id="ARBA00023180"/>
    </source>
</evidence>
<dbReference type="OrthoDB" id="408631at2759"/>
<keyword evidence="2" id="KW-0732">Signal</keyword>
<evidence type="ECO:0000313" key="4">
    <source>
        <dbReference type="EMBL" id="CAD7081405.1"/>
    </source>
</evidence>
<name>A0A7R8YRD7_HERIL</name>
<evidence type="ECO:0000259" key="3">
    <source>
        <dbReference type="Pfam" id="PF00135"/>
    </source>
</evidence>
<reference evidence="4 5" key="1">
    <citation type="submission" date="2020-11" db="EMBL/GenBank/DDBJ databases">
        <authorList>
            <person name="Wallbank WR R."/>
            <person name="Pardo Diaz C."/>
            <person name="Kozak K."/>
            <person name="Martin S."/>
            <person name="Jiggins C."/>
            <person name="Moest M."/>
            <person name="Warren A I."/>
            <person name="Generalovic N T."/>
            <person name="Byers J.R.P. K."/>
            <person name="Montejo-Kovacevich G."/>
            <person name="Yen C E."/>
        </authorList>
    </citation>
    <scope>NUCLEOTIDE SEQUENCE [LARGE SCALE GENOMIC DNA]</scope>
</reference>
<sequence>MVKLSWLLVVTVVVCYGGVSEARKKNLPKVDVTGYGTVQGVIKTTTWSERKYLKFKNIKYAASPERFKPSVPFVPGAPSNDAHITSSEEEREKDGVVNWYKSKNLFCPSLETLHDFNLDDIDEDPDMEDCLFLSVSTRNRTGNQPVMVYLAGYDVVRKESDLREAVPHYLLEKDVVLVAVQYRVGPFGFLSTMTEDMPGNVGVLDIIEALRWVQKYIKYFGGDPTRVTLFGQYHSAAIINALTMSPLCEKEPLFSQVIYQSGSALLDGIATDKPIECLKQMGVSLKCTSSDDLAQLAKCLKAAKPLDLLRAYSEYLDEMKEFPFLTVGGPSGVLTDFPSKLLENGNFRGYPTIGGSVKHPGVCNAMRDVNSTTFRTEYKTNLDSLKKLFESIGTKNEDQIKYVDEKFPNKIFFNNIFKAVLPAIIDIKGLDIKYATSHALKHNADKGAPSFLYAFNYFGFFSRLDCAKEVLNDVSLADDSIYLFPYPEKVENLTWKDIKMAKFMVNLWTSFAATGSPSAPGLHKWPILEKGNFGPYLGIDFIYKMGFDYSQEYFVTLKDQMKSINIYDNDV</sequence>
<dbReference type="PANTHER" id="PTHR43142:SF12">
    <property type="entry name" value="CARBOXYLESTERASE TYPE B DOMAIN-CONTAINING PROTEIN-RELATED"/>
    <property type="match status" value="1"/>
</dbReference>
<dbReference type="Pfam" id="PF00135">
    <property type="entry name" value="COesterase"/>
    <property type="match status" value="1"/>
</dbReference>
<feature type="signal peptide" evidence="2">
    <location>
        <begin position="1"/>
        <end position="22"/>
    </location>
</feature>
<gene>
    <name evidence="4" type="ORF">HERILL_LOCUS4512</name>
</gene>